<sequence length="411" mass="41879">MRTRFTGRRAAVAVAALAVLAVVGSAQAQPTRPVADTTAATTATPRAIDPVCAPDTRAACLLSVAAAPDGSPLDRTAQAAQDLRPYTAADLQQAYQLPSERLGGRQTIAVVAAYDNPYAEQDLAVYREANQLPACTEAFPCFRRVNQRGGDEPPPGDTSWGLSINAGLQTASAACPNCRLLLVGADSADFGDLGAAVDQAAAQGADVIVAMFGAREYAGEMDLAAHYDHPGAVITAPAGDAGFGLGNTGAQSVPAAYGTVIAVGGTSLYRDTNARGWGEMAMPTTGSGCSVYVPRPSSQAKGLCGDKRTVTDVAAVANIDTPVALYSSYGYPGWLAVGGTPIAAALVGGVYALASNTDSPEPRQRLARQSRHLNDVTDGTNGQCGGSYLCTAGRGYDGPSGYGTPLGIGAF</sequence>
<keyword evidence="4" id="KW-1185">Reference proteome</keyword>
<name>A0A7Z1AXS7_9PSEU</name>
<comment type="caution">
    <text evidence="3">The sequence shown here is derived from an EMBL/GenBank/DDBJ whole genome shotgun (WGS) entry which is preliminary data.</text>
</comment>
<dbReference type="SUPFAM" id="SSF52743">
    <property type="entry name" value="Subtilisin-like"/>
    <property type="match status" value="1"/>
</dbReference>
<evidence type="ECO:0000313" key="3">
    <source>
        <dbReference type="EMBL" id="OLF08715.1"/>
    </source>
</evidence>
<dbReference type="EMBL" id="MSIF01000011">
    <property type="protein sequence ID" value="OLF08715.1"/>
    <property type="molecule type" value="Genomic_DNA"/>
</dbReference>
<protein>
    <recommendedName>
        <fullName evidence="2">Peptidase S53 domain-containing protein</fullName>
    </recommendedName>
</protein>
<dbReference type="Gene3D" id="3.40.50.200">
    <property type="entry name" value="Peptidase S8/S53 domain"/>
    <property type="match status" value="1"/>
</dbReference>
<dbReference type="AlphaFoldDB" id="A0A7Z1AXS7"/>
<keyword evidence="1" id="KW-0732">Signal</keyword>
<dbReference type="InterPro" id="IPR000209">
    <property type="entry name" value="Peptidase_S8/S53_dom"/>
</dbReference>
<dbReference type="GO" id="GO:0008240">
    <property type="term" value="F:tripeptidyl-peptidase activity"/>
    <property type="evidence" value="ECO:0007669"/>
    <property type="project" value="TreeGrafter"/>
</dbReference>
<dbReference type="RefSeq" id="WP_075134870.1">
    <property type="nucleotide sequence ID" value="NZ_MSIF01000011.1"/>
</dbReference>
<feature type="domain" description="Peptidase S53" evidence="2">
    <location>
        <begin position="82"/>
        <end position="411"/>
    </location>
</feature>
<gene>
    <name evidence="3" type="ORF">BLA60_22120</name>
</gene>
<feature type="chain" id="PRO_5030866106" description="Peptidase S53 domain-containing protein" evidence="1">
    <location>
        <begin position="29"/>
        <end position="411"/>
    </location>
</feature>
<evidence type="ECO:0000313" key="4">
    <source>
        <dbReference type="Proteomes" id="UP000185696"/>
    </source>
</evidence>
<dbReference type="GO" id="GO:0004252">
    <property type="term" value="F:serine-type endopeptidase activity"/>
    <property type="evidence" value="ECO:0007669"/>
    <property type="project" value="InterPro"/>
</dbReference>
<feature type="signal peptide" evidence="1">
    <location>
        <begin position="1"/>
        <end position="28"/>
    </location>
</feature>
<dbReference type="PANTHER" id="PTHR14218">
    <property type="entry name" value="PROTEASE S8 TRIPEPTIDYL PEPTIDASE I CLN2"/>
    <property type="match status" value="1"/>
</dbReference>
<dbReference type="PROSITE" id="PS51695">
    <property type="entry name" value="SEDOLISIN"/>
    <property type="match status" value="1"/>
</dbReference>
<evidence type="ECO:0000259" key="2">
    <source>
        <dbReference type="PROSITE" id="PS51695"/>
    </source>
</evidence>
<organism evidence="3 4">
    <name type="scientific">Actinophytocola xinjiangensis</name>
    <dbReference type="NCBI Taxonomy" id="485602"/>
    <lineage>
        <taxon>Bacteria</taxon>
        <taxon>Bacillati</taxon>
        <taxon>Actinomycetota</taxon>
        <taxon>Actinomycetes</taxon>
        <taxon>Pseudonocardiales</taxon>
        <taxon>Pseudonocardiaceae</taxon>
    </lineage>
</organism>
<dbReference type="PANTHER" id="PTHR14218:SF15">
    <property type="entry name" value="TRIPEPTIDYL-PEPTIDASE 1"/>
    <property type="match status" value="1"/>
</dbReference>
<proteinExistence type="predicted"/>
<dbReference type="InterPro" id="IPR036852">
    <property type="entry name" value="Peptidase_S8/S53_dom_sf"/>
</dbReference>
<reference evidence="3 4" key="1">
    <citation type="submission" date="2016-12" db="EMBL/GenBank/DDBJ databases">
        <title>The draft genome sequence of Actinophytocola xinjiangensis.</title>
        <authorList>
            <person name="Wang W."/>
            <person name="Yuan L."/>
        </authorList>
    </citation>
    <scope>NUCLEOTIDE SEQUENCE [LARGE SCALE GENOMIC DNA]</scope>
    <source>
        <strain evidence="3 4">CGMCC 4.4663</strain>
    </source>
</reference>
<evidence type="ECO:0000256" key="1">
    <source>
        <dbReference type="SAM" id="SignalP"/>
    </source>
</evidence>
<dbReference type="InterPro" id="IPR050819">
    <property type="entry name" value="Tripeptidyl-peptidase_I"/>
</dbReference>
<dbReference type="GO" id="GO:0006508">
    <property type="term" value="P:proteolysis"/>
    <property type="evidence" value="ECO:0007669"/>
    <property type="project" value="InterPro"/>
</dbReference>
<dbReference type="InterPro" id="IPR030400">
    <property type="entry name" value="Sedolisin_dom"/>
</dbReference>
<dbReference type="Pfam" id="PF00082">
    <property type="entry name" value="Peptidase_S8"/>
    <property type="match status" value="1"/>
</dbReference>
<dbReference type="Proteomes" id="UP000185696">
    <property type="component" value="Unassembled WGS sequence"/>
</dbReference>
<accession>A0A7Z1AXS7</accession>
<dbReference type="OrthoDB" id="151889at2"/>